<evidence type="ECO:0000259" key="13">
    <source>
        <dbReference type="PROSITE" id="PS50878"/>
    </source>
</evidence>
<gene>
    <name evidence="14" type="ORF">T265_13279</name>
</gene>
<feature type="domain" description="PHD-type" evidence="12">
    <location>
        <begin position="388"/>
        <end position="438"/>
    </location>
</feature>
<dbReference type="InterPro" id="IPR013083">
    <property type="entry name" value="Znf_RING/FYVE/PHD"/>
</dbReference>
<evidence type="ECO:0000256" key="8">
    <source>
        <dbReference type="ARBA" id="ARBA00023163"/>
    </source>
</evidence>
<evidence type="ECO:0000256" key="11">
    <source>
        <dbReference type="SAM" id="MobiDB-lite"/>
    </source>
</evidence>
<dbReference type="CDD" id="cd15619">
    <property type="entry name" value="PHD1_d4"/>
    <property type="match status" value="1"/>
</dbReference>
<dbReference type="KEGG" id="ovi:T265_13279"/>
<dbReference type="GeneID" id="20327446"/>
<keyword evidence="6" id="KW-0862">Zinc</keyword>
<sequence>MTTEIKEYNYDRLLDLTASYNRRIQNDKFSRLPFLDNATGIAQRPCHLYRHSQERATGTGFSQKFISILRIAGKSPSGRILKPRSSVTLTCGMEPPNVIGHLILIISPVVTHVATDTSLKEIEDEDSRSTWAAGPDYDIDSDASDFLDETYGSRRRRKKLRSARINRSFSQGVGGRRRAQAFSGYREYDEDSNDRPISAPTFVCEICGVRYRSRTGLNYHFNSQHPQATRTGSGRVVPLSDLTVQSQTPHSNVHNHSNGPFTTSSGLSSSVAASDTHLRTSTGVLASLIEGVGLPATPSSTRPKRLASERGSSIVEAGGGKWSTSNTSDTEYACDFCLGDARLNKKTGQPEDMLRCSDCGRCAHFTCLQFTANMVSSVRTYRWQCIECKTCWLCGTSENDEQMLFCDDCDRGYHMYCLTPPLSEPPEGSWSCKLCVDHFRDAAASYQNPGLATSSKPEDGINRSPSKPVGHSGDKYSMLPLISVANNKGVTISNKQECLNRWAEYFEQQLSWPPAGTHLEPTGDVETWTVDVELPTASEVYDCICLLKRHPASGPDASHLHCSKMRMESSVSACLICLLAFEKKNLSQTTGGESVIVPTFKNGARSVWQPQRISLTPVVASLLASLVLRRLTVARKTLTREQPAGFRPCRGFVYRIFILRGRTRHAYKRPTILVFLDFQGVFDSVDRSVLLDTLAHQGMPWKRVRVYGQLSRSFRTLSGVYQEYPLSQFLFNFMVDEILRLSLEACDENLVYLKYADDIVLIFVDEEGAQELLDELTKVIPTKCKVMLLDMQSRNRPLAIQGITNICRAFYVSWKLYWS</sequence>
<dbReference type="Proteomes" id="UP000054324">
    <property type="component" value="Unassembled WGS sequence"/>
</dbReference>
<evidence type="ECO:0000256" key="10">
    <source>
        <dbReference type="PROSITE-ProRule" id="PRU00146"/>
    </source>
</evidence>
<keyword evidence="15" id="KW-1185">Reference proteome</keyword>
<dbReference type="InterPro" id="IPR001965">
    <property type="entry name" value="Znf_PHD"/>
</dbReference>
<evidence type="ECO:0000256" key="4">
    <source>
        <dbReference type="ARBA" id="ARBA00022737"/>
    </source>
</evidence>
<keyword evidence="4" id="KW-0677">Repeat</keyword>
<dbReference type="InterPro" id="IPR011011">
    <property type="entry name" value="Znf_FYVE_PHD"/>
</dbReference>
<feature type="region of interest" description="Disordered" evidence="11">
    <location>
        <begin position="296"/>
        <end position="322"/>
    </location>
</feature>
<dbReference type="Pfam" id="PF00078">
    <property type="entry name" value="RVT_1"/>
    <property type="match status" value="1"/>
</dbReference>
<dbReference type="InterPro" id="IPR043502">
    <property type="entry name" value="DNA/RNA_pol_sf"/>
</dbReference>
<protein>
    <recommendedName>
        <fullName evidence="16">PHD-finger</fullName>
    </recommendedName>
</protein>
<dbReference type="PANTHER" id="PTHR45888:SF5">
    <property type="entry name" value="D4, ISOFORM A"/>
    <property type="match status" value="1"/>
</dbReference>
<keyword evidence="7" id="KW-0805">Transcription regulation</keyword>
<dbReference type="InterPro" id="IPR036236">
    <property type="entry name" value="Znf_C2H2_sf"/>
</dbReference>
<dbReference type="InterPro" id="IPR019787">
    <property type="entry name" value="Znf_PHD-finger"/>
</dbReference>
<dbReference type="RefSeq" id="XP_009166384.1">
    <property type="nucleotide sequence ID" value="XM_009168120.1"/>
</dbReference>
<dbReference type="GO" id="GO:0008270">
    <property type="term" value="F:zinc ion binding"/>
    <property type="evidence" value="ECO:0007669"/>
    <property type="project" value="UniProtKB-KW"/>
</dbReference>
<evidence type="ECO:0008006" key="16">
    <source>
        <dbReference type="Google" id="ProtNLM"/>
    </source>
</evidence>
<keyword evidence="3" id="KW-0479">Metal-binding</keyword>
<evidence type="ECO:0000259" key="12">
    <source>
        <dbReference type="PROSITE" id="PS50016"/>
    </source>
</evidence>
<accession>A0A074ZVF8</accession>
<comment type="similarity">
    <text evidence="2">Belongs to the requiem/DPF family.</text>
</comment>
<dbReference type="CDD" id="cd01650">
    <property type="entry name" value="RT_nLTR_like"/>
    <property type="match status" value="1"/>
</dbReference>
<feature type="compositionally biased region" description="Polar residues" evidence="11">
    <location>
        <begin position="246"/>
        <end position="263"/>
    </location>
</feature>
<dbReference type="Pfam" id="PF14051">
    <property type="entry name" value="DPF1-3_N"/>
    <property type="match status" value="1"/>
</dbReference>
<dbReference type="InterPro" id="IPR000477">
    <property type="entry name" value="RT_dom"/>
</dbReference>
<dbReference type="PROSITE" id="PS50878">
    <property type="entry name" value="RT_POL"/>
    <property type="match status" value="1"/>
</dbReference>
<dbReference type="InterPro" id="IPR025750">
    <property type="entry name" value="DPF1-3_N"/>
</dbReference>
<evidence type="ECO:0000256" key="3">
    <source>
        <dbReference type="ARBA" id="ARBA00022723"/>
    </source>
</evidence>
<evidence type="ECO:0000256" key="7">
    <source>
        <dbReference type="ARBA" id="ARBA00023015"/>
    </source>
</evidence>
<dbReference type="SUPFAM" id="SSF56672">
    <property type="entry name" value="DNA/RNA polymerases"/>
    <property type="match status" value="1"/>
</dbReference>
<dbReference type="InterPro" id="IPR013087">
    <property type="entry name" value="Znf_C2H2_type"/>
</dbReference>
<dbReference type="SMART" id="SM00249">
    <property type="entry name" value="PHD"/>
    <property type="match status" value="2"/>
</dbReference>
<reference evidence="14 15" key="1">
    <citation type="submission" date="2013-11" db="EMBL/GenBank/DDBJ databases">
        <title>Opisthorchis viverrini - life in the bile duct.</title>
        <authorList>
            <person name="Young N.D."/>
            <person name="Nagarajan N."/>
            <person name="Lin S.J."/>
            <person name="Korhonen P.K."/>
            <person name="Jex A.R."/>
            <person name="Hall R.S."/>
            <person name="Safavi-Hemami H."/>
            <person name="Kaewkong W."/>
            <person name="Bertrand D."/>
            <person name="Gao S."/>
            <person name="Seet Q."/>
            <person name="Wongkham S."/>
            <person name="Teh B.T."/>
            <person name="Wongkham C."/>
            <person name="Intapan P.M."/>
            <person name="Maleewong W."/>
            <person name="Yang X."/>
            <person name="Hu M."/>
            <person name="Wang Z."/>
            <person name="Hofmann A."/>
            <person name="Sternberg P.W."/>
            <person name="Tan P."/>
            <person name="Wang J."/>
            <person name="Gasser R.B."/>
        </authorList>
    </citation>
    <scope>NUCLEOTIDE SEQUENCE [LARGE SCALE GENOMIC DNA]</scope>
</reference>
<dbReference type="PANTHER" id="PTHR45888">
    <property type="entry name" value="HL01030P-RELATED"/>
    <property type="match status" value="1"/>
</dbReference>
<dbReference type="AlphaFoldDB" id="A0A074ZVF8"/>
<evidence type="ECO:0000313" key="14">
    <source>
        <dbReference type="EMBL" id="KER29862.1"/>
    </source>
</evidence>
<evidence type="ECO:0000256" key="2">
    <source>
        <dbReference type="ARBA" id="ARBA00010539"/>
    </source>
</evidence>
<name>A0A074ZVF8_OPIVI</name>
<dbReference type="PROSITE" id="PS50016">
    <property type="entry name" value="ZF_PHD_2"/>
    <property type="match status" value="2"/>
</dbReference>
<feature type="compositionally biased region" description="Low complexity" evidence="11">
    <location>
        <begin position="264"/>
        <end position="273"/>
    </location>
</feature>
<dbReference type="GO" id="GO:0071565">
    <property type="term" value="C:nBAF complex"/>
    <property type="evidence" value="ECO:0007669"/>
    <property type="project" value="TreeGrafter"/>
</dbReference>
<dbReference type="STRING" id="6198.A0A074ZVF8"/>
<dbReference type="Gene3D" id="3.30.40.10">
    <property type="entry name" value="Zinc/RING finger domain, C3HC4 (zinc finger)"/>
    <property type="match status" value="1"/>
</dbReference>
<dbReference type="CTD" id="20327446"/>
<proteinExistence type="inferred from homology"/>
<dbReference type="FunFam" id="3.30.40.10:FF:000005">
    <property type="entry name" value="zinc finger protein isoform X1"/>
    <property type="match status" value="1"/>
</dbReference>
<feature type="region of interest" description="Disordered" evidence="11">
    <location>
        <begin position="449"/>
        <end position="471"/>
    </location>
</feature>
<evidence type="ECO:0000256" key="5">
    <source>
        <dbReference type="ARBA" id="ARBA00022771"/>
    </source>
</evidence>
<evidence type="ECO:0000256" key="9">
    <source>
        <dbReference type="ARBA" id="ARBA00023242"/>
    </source>
</evidence>
<feature type="region of interest" description="Disordered" evidence="11">
    <location>
        <begin position="246"/>
        <end position="273"/>
    </location>
</feature>
<dbReference type="SUPFAM" id="SSF57667">
    <property type="entry name" value="beta-beta-alpha zinc fingers"/>
    <property type="match status" value="1"/>
</dbReference>
<feature type="domain" description="PHD-type" evidence="12">
    <location>
        <begin position="331"/>
        <end position="391"/>
    </location>
</feature>
<dbReference type="OrthoDB" id="1903104at2759"/>
<dbReference type="Pfam" id="PF00628">
    <property type="entry name" value="PHD"/>
    <property type="match status" value="2"/>
</dbReference>
<dbReference type="CDD" id="cd15530">
    <property type="entry name" value="PHD2_d4"/>
    <property type="match status" value="1"/>
</dbReference>
<organism evidence="14 15">
    <name type="scientific">Opisthorchis viverrini</name>
    <name type="common">Southeast Asian liver fluke</name>
    <dbReference type="NCBI Taxonomy" id="6198"/>
    <lineage>
        <taxon>Eukaryota</taxon>
        <taxon>Metazoa</taxon>
        <taxon>Spiralia</taxon>
        <taxon>Lophotrochozoa</taxon>
        <taxon>Platyhelminthes</taxon>
        <taxon>Trematoda</taxon>
        <taxon>Digenea</taxon>
        <taxon>Opisthorchiida</taxon>
        <taxon>Opisthorchiata</taxon>
        <taxon>Opisthorchiidae</taxon>
        <taxon>Opisthorchis</taxon>
    </lineage>
</organism>
<keyword evidence="9" id="KW-0539">Nucleus</keyword>
<dbReference type="GO" id="GO:0007399">
    <property type="term" value="P:nervous system development"/>
    <property type="evidence" value="ECO:0007669"/>
    <property type="project" value="TreeGrafter"/>
</dbReference>
<dbReference type="SUPFAM" id="SSF57903">
    <property type="entry name" value="FYVE/PHD zinc finger"/>
    <property type="match status" value="2"/>
</dbReference>
<dbReference type="EMBL" id="KL596670">
    <property type="protein sequence ID" value="KER29862.1"/>
    <property type="molecule type" value="Genomic_DNA"/>
</dbReference>
<dbReference type="PROSITE" id="PS00028">
    <property type="entry name" value="ZINC_FINGER_C2H2_1"/>
    <property type="match status" value="1"/>
</dbReference>
<evidence type="ECO:0000256" key="6">
    <source>
        <dbReference type="ARBA" id="ARBA00022833"/>
    </source>
</evidence>
<comment type="subcellular location">
    <subcellularLocation>
        <location evidence="1">Nucleus</location>
    </subcellularLocation>
</comment>
<keyword evidence="8" id="KW-0804">Transcription</keyword>
<evidence type="ECO:0000313" key="15">
    <source>
        <dbReference type="Proteomes" id="UP000054324"/>
    </source>
</evidence>
<keyword evidence="5 10" id="KW-0863">Zinc-finger</keyword>
<evidence type="ECO:0000256" key="1">
    <source>
        <dbReference type="ARBA" id="ARBA00004123"/>
    </source>
</evidence>
<feature type="domain" description="Reverse transcriptase" evidence="13">
    <location>
        <begin position="597"/>
        <end position="805"/>
    </location>
</feature>